<name>C0E8V6_9FIRM</name>
<proteinExistence type="predicted"/>
<protein>
    <submittedName>
        <fullName evidence="1">Uncharacterized protein</fullName>
    </submittedName>
</protein>
<evidence type="ECO:0000313" key="1">
    <source>
        <dbReference type="EMBL" id="EEG32100.1"/>
    </source>
</evidence>
<dbReference type="AlphaFoldDB" id="C0E8V6"/>
<dbReference type="Proteomes" id="UP000003340">
    <property type="component" value="Unassembled WGS sequence"/>
</dbReference>
<evidence type="ECO:0000313" key="2">
    <source>
        <dbReference type="Proteomes" id="UP000003340"/>
    </source>
</evidence>
<accession>C0E8V6</accession>
<keyword evidence="2" id="KW-1185">Reference proteome</keyword>
<comment type="caution">
    <text evidence="1">The sequence shown here is derived from an EMBL/GenBank/DDBJ whole genome shotgun (WGS) entry which is preliminary data.</text>
</comment>
<dbReference type="HOGENOM" id="CLU_122392_0_0_9"/>
<organism evidence="1 2">
    <name type="scientific">[Clostridium] methylpentosum DSM 5476</name>
    <dbReference type="NCBI Taxonomy" id="537013"/>
    <lineage>
        <taxon>Bacteria</taxon>
        <taxon>Bacillati</taxon>
        <taxon>Bacillota</taxon>
        <taxon>Clostridia</taxon>
        <taxon>Eubacteriales</taxon>
        <taxon>Oscillospiraceae</taxon>
        <taxon>Oscillospiraceae incertae sedis</taxon>
    </lineage>
</organism>
<reference evidence="1 2" key="2">
    <citation type="submission" date="2009-02" db="EMBL/GenBank/DDBJ databases">
        <title>Draft genome sequence of Clostridium methylpentosum (DSM 5476).</title>
        <authorList>
            <person name="Sudarsanam P."/>
            <person name="Ley R."/>
            <person name="Guruge J."/>
            <person name="Turnbaugh P.J."/>
            <person name="Mahowald M."/>
            <person name="Liep D."/>
            <person name="Gordon J."/>
        </authorList>
    </citation>
    <scope>NUCLEOTIDE SEQUENCE [LARGE SCALE GENOMIC DNA]</scope>
    <source>
        <strain evidence="1 2">DSM 5476</strain>
    </source>
</reference>
<dbReference type="STRING" id="537013.CLOSTMETH_00251"/>
<sequence>MVTALSLVLMFLTGVFPFATFALPGIAGLLLIMVVIEMGCRQAVVVYVAVSILAVFITPDREAALFYVIFLGYYPIVKSKLEQLKSRVVEYILKFALFTAAVAVSYVGMVYLFHLEEIVPGPIWLVAGYLFFAFTFWLYDQVMSMLIELYLKKIRPNYLKKLFK</sequence>
<gene>
    <name evidence="1" type="ORF">CLOSTMETH_00251</name>
</gene>
<dbReference type="EMBL" id="ACEC01000010">
    <property type="protein sequence ID" value="EEG32100.1"/>
    <property type="molecule type" value="Genomic_DNA"/>
</dbReference>
<reference evidence="1 2" key="1">
    <citation type="submission" date="2009-01" db="EMBL/GenBank/DDBJ databases">
        <authorList>
            <person name="Fulton L."/>
            <person name="Clifton S."/>
            <person name="Fulton B."/>
            <person name="Xu J."/>
            <person name="Minx P."/>
            <person name="Pepin K.H."/>
            <person name="Johnson M."/>
            <person name="Bhonagiri V."/>
            <person name="Nash W.E."/>
            <person name="Mardis E.R."/>
            <person name="Wilson R.K."/>
        </authorList>
    </citation>
    <scope>NUCLEOTIDE SEQUENCE [LARGE SCALE GENOMIC DNA]</scope>
    <source>
        <strain evidence="1 2">DSM 5476</strain>
    </source>
</reference>